<dbReference type="Pfam" id="PF17388">
    <property type="entry name" value="GP24_25"/>
    <property type="match status" value="1"/>
</dbReference>
<dbReference type="RefSeq" id="WP_101678989.1">
    <property type="nucleotide sequence ID" value="NZ_CP136958.1"/>
</dbReference>
<organism evidence="1 2">
    <name type="scientific">Corynebacterium pyruviciproducens</name>
    <dbReference type="NCBI Taxonomy" id="598660"/>
    <lineage>
        <taxon>Bacteria</taxon>
        <taxon>Bacillati</taxon>
        <taxon>Actinomycetota</taxon>
        <taxon>Actinomycetes</taxon>
        <taxon>Mycobacteriales</taxon>
        <taxon>Corynebacteriaceae</taxon>
        <taxon>Corynebacterium</taxon>
    </lineage>
</organism>
<dbReference type="KEGG" id="cpyr:CYJ47_06355"/>
<reference evidence="1" key="1">
    <citation type="submission" date="2017-12" db="EMBL/GenBank/DDBJ databases">
        <authorList>
            <person name="Thomas-White K."/>
            <person name="Wolfe A.J."/>
        </authorList>
    </citation>
    <scope>NUCLEOTIDE SEQUENCE</scope>
    <source>
        <strain evidence="1">UMB0763</strain>
    </source>
</reference>
<dbReference type="Proteomes" id="UP000234560">
    <property type="component" value="Chromosome"/>
</dbReference>
<protein>
    <submittedName>
        <fullName evidence="1">Phage tail assembly protein</fullName>
    </submittedName>
</protein>
<dbReference type="EMBL" id="CP136958">
    <property type="protein sequence ID" value="WOT03371.1"/>
    <property type="molecule type" value="Genomic_DNA"/>
</dbReference>
<reference evidence="1" key="2">
    <citation type="submission" date="2023-10" db="EMBL/GenBank/DDBJ databases">
        <authorList>
            <person name="Choi B."/>
        </authorList>
    </citation>
    <scope>NUCLEOTIDE SEQUENCE</scope>
    <source>
        <strain evidence="1">UMB0763</strain>
    </source>
</reference>
<gene>
    <name evidence="1" type="ORF">CYJ47_06355</name>
</gene>
<evidence type="ECO:0000313" key="2">
    <source>
        <dbReference type="Proteomes" id="UP000234560"/>
    </source>
</evidence>
<proteinExistence type="predicted"/>
<evidence type="ECO:0000313" key="1">
    <source>
        <dbReference type="EMBL" id="WOT03371.1"/>
    </source>
</evidence>
<dbReference type="AlphaFoldDB" id="A0AAF0YV07"/>
<name>A0AAF0YV07_9CORY</name>
<dbReference type="InterPro" id="IPR020132">
    <property type="entry name" value="Gp24/Gp25"/>
</dbReference>
<accession>A0AAF0YV07</accession>
<sequence>MAVFSLDNLRAAADKRYASTVIEADGKKFIFPNLLRMSKGARNQVTDILAKAEAYEGNESVDEIDEQFDMFVELVRIAEVNGRGDELLELIGDDSAIILDIVTKWLETAQVGEA</sequence>